<dbReference type="Gene3D" id="3.30.930.10">
    <property type="entry name" value="Bira Bifunctional Protein, Domain 2"/>
    <property type="match status" value="1"/>
</dbReference>
<dbReference type="RefSeq" id="WP_279674997.1">
    <property type="nucleotide sequence ID" value="NZ_CP122566.1"/>
</dbReference>
<dbReference type="HAMAP" id="MF_00013">
    <property type="entry name" value="LipB"/>
    <property type="match status" value="1"/>
</dbReference>
<dbReference type="Proteomes" id="UP001224674">
    <property type="component" value="Chromosome"/>
</dbReference>
<gene>
    <name evidence="5 11" type="primary">lipB</name>
    <name evidence="11" type="ORF">QDX21_01500</name>
</gene>
<comment type="pathway">
    <text evidence="1 5 6">Protein modification; protein lipoylation via endogenous pathway; protein N(6)-(lipoyl)lysine from octanoyl-[acyl-carrier-protein]: step 1/2.</text>
</comment>
<dbReference type="PANTHER" id="PTHR10993">
    <property type="entry name" value="OCTANOYLTRANSFERASE"/>
    <property type="match status" value="1"/>
</dbReference>
<protein>
    <recommendedName>
        <fullName evidence="5 6">Octanoyltransferase</fullName>
        <ecNumber evidence="5 6">2.3.1.181</ecNumber>
    </recommendedName>
    <alternativeName>
        <fullName evidence="5">Lipoate-protein ligase B</fullName>
    </alternativeName>
    <alternativeName>
        <fullName evidence="5">Lipoyl/octanoyl transferase</fullName>
    </alternativeName>
    <alternativeName>
        <fullName evidence="5">Octanoyl-[acyl-carrier-protein]-protein N-octanoyltransferase</fullName>
    </alternativeName>
</protein>
<evidence type="ECO:0000313" key="11">
    <source>
        <dbReference type="EMBL" id="WGH93516.1"/>
    </source>
</evidence>
<proteinExistence type="inferred from homology"/>
<dbReference type="AlphaFoldDB" id="A0AAJ6AHH7"/>
<dbReference type="NCBIfam" id="TIGR00214">
    <property type="entry name" value="lipB"/>
    <property type="match status" value="1"/>
</dbReference>
<evidence type="ECO:0000256" key="2">
    <source>
        <dbReference type="ARBA" id="ARBA00022679"/>
    </source>
</evidence>
<dbReference type="SUPFAM" id="SSF55681">
    <property type="entry name" value="Class II aaRS and biotin synthetases"/>
    <property type="match status" value="1"/>
</dbReference>
<accession>A0AAJ6AHH7</accession>
<comment type="subcellular location">
    <subcellularLocation>
        <location evidence="5">Cytoplasm</location>
    </subcellularLocation>
</comment>
<dbReference type="PIRSF" id="PIRSF016262">
    <property type="entry name" value="LPLase"/>
    <property type="match status" value="1"/>
</dbReference>
<dbReference type="GO" id="GO:0005737">
    <property type="term" value="C:cytoplasm"/>
    <property type="evidence" value="ECO:0007669"/>
    <property type="project" value="UniProtKB-SubCell"/>
</dbReference>
<organism evidence="11 12">
    <name type="scientific">Auritidibacter ignavus</name>
    <dbReference type="NCBI Taxonomy" id="678932"/>
    <lineage>
        <taxon>Bacteria</taxon>
        <taxon>Bacillati</taxon>
        <taxon>Actinomycetota</taxon>
        <taxon>Actinomycetes</taxon>
        <taxon>Micrococcales</taxon>
        <taxon>Micrococcaceae</taxon>
        <taxon>Auritidibacter</taxon>
    </lineage>
</organism>
<evidence type="ECO:0000256" key="7">
    <source>
        <dbReference type="PIRSR" id="PIRSR016262-1"/>
    </source>
</evidence>
<dbReference type="GO" id="GO:0009249">
    <property type="term" value="P:protein lipoylation"/>
    <property type="evidence" value="ECO:0007669"/>
    <property type="project" value="InterPro"/>
</dbReference>
<dbReference type="InterPro" id="IPR045864">
    <property type="entry name" value="aa-tRNA-synth_II/BPL/LPL"/>
</dbReference>
<keyword evidence="12" id="KW-1185">Reference proteome</keyword>
<dbReference type="NCBIfam" id="NF010925">
    <property type="entry name" value="PRK14345.1"/>
    <property type="match status" value="1"/>
</dbReference>
<keyword evidence="2 5" id="KW-0808">Transferase</keyword>
<keyword evidence="3 5" id="KW-0012">Acyltransferase</keyword>
<evidence type="ECO:0000313" key="12">
    <source>
        <dbReference type="Proteomes" id="UP001224674"/>
    </source>
</evidence>
<dbReference type="PANTHER" id="PTHR10993:SF7">
    <property type="entry name" value="LIPOYLTRANSFERASE 2, MITOCHONDRIAL-RELATED"/>
    <property type="match status" value="1"/>
</dbReference>
<dbReference type="PROSITE" id="PS51733">
    <property type="entry name" value="BPL_LPL_CATALYTIC"/>
    <property type="match status" value="1"/>
</dbReference>
<evidence type="ECO:0000256" key="8">
    <source>
        <dbReference type="PIRSR" id="PIRSR016262-2"/>
    </source>
</evidence>
<evidence type="ECO:0000259" key="10">
    <source>
        <dbReference type="PROSITE" id="PS51733"/>
    </source>
</evidence>
<name>A0AAJ6AHH7_9MICC</name>
<comment type="catalytic activity">
    <reaction evidence="5 6">
        <text>octanoyl-[ACP] + L-lysyl-[protein] = N(6)-octanoyl-L-lysyl-[protein] + holo-[ACP] + H(+)</text>
        <dbReference type="Rhea" id="RHEA:17665"/>
        <dbReference type="Rhea" id="RHEA-COMP:9636"/>
        <dbReference type="Rhea" id="RHEA-COMP:9685"/>
        <dbReference type="Rhea" id="RHEA-COMP:9752"/>
        <dbReference type="Rhea" id="RHEA-COMP:9928"/>
        <dbReference type="ChEBI" id="CHEBI:15378"/>
        <dbReference type="ChEBI" id="CHEBI:29969"/>
        <dbReference type="ChEBI" id="CHEBI:64479"/>
        <dbReference type="ChEBI" id="CHEBI:78463"/>
        <dbReference type="ChEBI" id="CHEBI:78809"/>
        <dbReference type="EC" id="2.3.1.181"/>
    </reaction>
</comment>
<keyword evidence="5" id="KW-0963">Cytoplasm</keyword>
<evidence type="ECO:0000256" key="9">
    <source>
        <dbReference type="PIRSR" id="PIRSR016262-3"/>
    </source>
</evidence>
<sequence>MRILNELDNGLQSYATMDQRQREIHRAVSEGREESTLLIWQAESTYTAGRNTKAVDIISDEIPVIETDRAGSVTWHGPGQLIVYPIVKLAEPIDTLRYIRSVEASVLTVLGEHYDLPVERIQDRAGVWLRNPDRKISAIGLKISRGATMHGISLNVTTDPNTSFTGIIPCGISDATVTSMAEEGVTDLAVADLVDPLVAELTERLTPLIDPVYAATAETQQSLQPHHS</sequence>
<dbReference type="GO" id="GO:0033819">
    <property type="term" value="F:lipoyl(octanoyl) transferase activity"/>
    <property type="evidence" value="ECO:0007669"/>
    <property type="project" value="UniProtKB-EC"/>
</dbReference>
<evidence type="ECO:0000256" key="3">
    <source>
        <dbReference type="ARBA" id="ARBA00023315"/>
    </source>
</evidence>
<feature type="binding site" evidence="5 8">
    <location>
        <begin position="151"/>
        <end position="153"/>
    </location>
    <ligand>
        <name>substrate</name>
    </ligand>
</feature>
<dbReference type="CDD" id="cd16444">
    <property type="entry name" value="LipB"/>
    <property type="match status" value="1"/>
</dbReference>
<comment type="function">
    <text evidence="4 5 6">Catalyzes the transfer of endogenously produced octanoic acid from octanoyl-acyl-carrier-protein onto the lipoyl domains of lipoate-dependent enzymes. Lipoyl-ACP can also act as a substrate although octanoyl-ACP is likely to be the physiological substrate.</text>
</comment>
<evidence type="ECO:0000256" key="5">
    <source>
        <dbReference type="HAMAP-Rule" id="MF_00013"/>
    </source>
</evidence>
<dbReference type="EMBL" id="CP122566">
    <property type="protein sequence ID" value="WGH93516.1"/>
    <property type="molecule type" value="Genomic_DNA"/>
</dbReference>
<comment type="miscellaneous">
    <text evidence="5">In the reaction, the free carboxyl group of octanoic acid is attached via an amide linkage to the epsilon-amino group of a specific lysine residue of lipoyl domains of lipoate-dependent enzymes.</text>
</comment>
<dbReference type="InterPro" id="IPR004143">
    <property type="entry name" value="BPL_LPL_catalytic"/>
</dbReference>
<feature type="active site" description="Acyl-thioester intermediate" evidence="5 7">
    <location>
        <position position="170"/>
    </location>
</feature>
<evidence type="ECO:0000256" key="4">
    <source>
        <dbReference type="ARBA" id="ARBA00024732"/>
    </source>
</evidence>
<evidence type="ECO:0000256" key="6">
    <source>
        <dbReference type="PIRNR" id="PIRNR016262"/>
    </source>
</evidence>
<feature type="binding site" evidence="5 8">
    <location>
        <begin position="138"/>
        <end position="140"/>
    </location>
    <ligand>
        <name>substrate</name>
    </ligand>
</feature>
<feature type="binding site" evidence="8">
    <location>
        <begin position="69"/>
        <end position="76"/>
    </location>
    <ligand>
        <name>substrate</name>
    </ligand>
</feature>
<feature type="site" description="Lowers pKa of active site Cys" evidence="5 9">
    <location>
        <position position="135"/>
    </location>
</feature>
<dbReference type="InterPro" id="IPR000544">
    <property type="entry name" value="Octanoyltransferase"/>
</dbReference>
<reference evidence="11 12" key="1">
    <citation type="submission" date="2023-03" db="EMBL/GenBank/DDBJ databases">
        <title>Complete genome sequences of several Auritidibacter ignavus strains isolated from ear infections.</title>
        <authorList>
            <person name="Baehr T."/>
            <person name="Baumhoegger A.M."/>
        </authorList>
    </citation>
    <scope>NUCLEOTIDE SEQUENCE [LARGE SCALE GENOMIC DNA]</scope>
    <source>
        <strain evidence="11 12">BABAE-6</strain>
    </source>
</reference>
<feature type="domain" description="BPL/LPL catalytic" evidence="10">
    <location>
        <begin position="31"/>
        <end position="209"/>
    </location>
</feature>
<dbReference type="EC" id="2.3.1.181" evidence="5 6"/>
<comment type="caution">
    <text evidence="5">Lacks conserved residue(s) required for the propagation of feature annotation.</text>
</comment>
<dbReference type="Pfam" id="PF21948">
    <property type="entry name" value="LplA-B_cat"/>
    <property type="match status" value="1"/>
</dbReference>
<evidence type="ECO:0000256" key="1">
    <source>
        <dbReference type="ARBA" id="ARBA00004821"/>
    </source>
</evidence>
<comment type="similarity">
    <text evidence="5 6">Belongs to the LipB family.</text>
</comment>